<feature type="chain" id="PRO_5015124745" description="Outer membrane protein with beta-barrel domain" evidence="1">
    <location>
        <begin position="20"/>
        <end position="275"/>
    </location>
</feature>
<organism evidence="2 3">
    <name type="scientific">Dyadobacter jiangsuensis</name>
    <dbReference type="NCBI Taxonomy" id="1591085"/>
    <lineage>
        <taxon>Bacteria</taxon>
        <taxon>Pseudomonadati</taxon>
        <taxon>Bacteroidota</taxon>
        <taxon>Cytophagia</taxon>
        <taxon>Cytophagales</taxon>
        <taxon>Spirosomataceae</taxon>
        <taxon>Dyadobacter</taxon>
    </lineage>
</organism>
<evidence type="ECO:0000256" key="1">
    <source>
        <dbReference type="SAM" id="SignalP"/>
    </source>
</evidence>
<comment type="caution">
    <text evidence="2">The sequence shown here is derived from an EMBL/GenBank/DDBJ whole genome shotgun (WGS) entry which is preliminary data.</text>
</comment>
<feature type="signal peptide" evidence="1">
    <location>
        <begin position="1"/>
        <end position="19"/>
    </location>
</feature>
<dbReference type="AlphaFoldDB" id="A0A2P8GBW6"/>
<dbReference type="RefSeq" id="WP_170118732.1">
    <property type="nucleotide sequence ID" value="NZ_PYAS01000003.1"/>
</dbReference>
<evidence type="ECO:0008006" key="4">
    <source>
        <dbReference type="Google" id="ProtNLM"/>
    </source>
</evidence>
<keyword evidence="3" id="KW-1185">Reference proteome</keyword>
<sequence>MSRFLIASVLLACSSIAYAQYSPVSSHNQKGKIFVYWGWNRASYTQSNIHFKGQEYDFTLKSVVAKDRPTRFTARYFNPAKMTIPQYNFRIGYFITPEFSLSFGFDHMKYVMKQDQTVNITGQISGSGTEYDRVYQNEPIKLTGDFLKFEHTNGLNYLNIELRRMHNLLDERKLRVKNIELNIFEGAGVGILYPKTDVTLLNFDENDQWHIAGYGMNLVGGLNVTFFKHFFIQAEMKGGYINMPDILTTNFPQDHASQHFFFFQGNTNLGVIFKL</sequence>
<accession>A0A2P8GBW6</accession>
<reference evidence="2 3" key="1">
    <citation type="submission" date="2018-03" db="EMBL/GenBank/DDBJ databases">
        <title>Genomic Encyclopedia of Archaeal and Bacterial Type Strains, Phase II (KMG-II): from individual species to whole genera.</title>
        <authorList>
            <person name="Goeker M."/>
        </authorList>
    </citation>
    <scope>NUCLEOTIDE SEQUENCE [LARGE SCALE GENOMIC DNA]</scope>
    <source>
        <strain evidence="2 3">DSM 29057</strain>
    </source>
</reference>
<dbReference type="Proteomes" id="UP000241964">
    <property type="component" value="Unassembled WGS sequence"/>
</dbReference>
<keyword evidence="1" id="KW-0732">Signal</keyword>
<dbReference type="EMBL" id="PYAS01000003">
    <property type="protein sequence ID" value="PSL31462.1"/>
    <property type="molecule type" value="Genomic_DNA"/>
</dbReference>
<protein>
    <recommendedName>
        <fullName evidence="4">Outer membrane protein with beta-barrel domain</fullName>
    </recommendedName>
</protein>
<gene>
    <name evidence="2" type="ORF">CLV60_103328</name>
</gene>
<proteinExistence type="predicted"/>
<name>A0A2P8GBW6_9BACT</name>
<evidence type="ECO:0000313" key="3">
    <source>
        <dbReference type="Proteomes" id="UP000241964"/>
    </source>
</evidence>
<evidence type="ECO:0000313" key="2">
    <source>
        <dbReference type="EMBL" id="PSL31462.1"/>
    </source>
</evidence>